<dbReference type="EC" id="1.7.1.17" evidence="6"/>
<dbReference type="RefSeq" id="WP_090550305.1">
    <property type="nucleotide sequence ID" value="NZ_FNSR01000002.1"/>
</dbReference>
<comment type="function">
    <text evidence="6">Also exhibits azoreductase activity. Catalyzes the reductive cleavage of the azo bond in aromatic azo compounds to the corresponding amines.</text>
</comment>
<evidence type="ECO:0000256" key="2">
    <source>
        <dbReference type="ARBA" id="ARBA00022643"/>
    </source>
</evidence>
<dbReference type="InterPro" id="IPR050104">
    <property type="entry name" value="FMN-dep_NADH:Q_OxRdtase_AzoR1"/>
</dbReference>
<dbReference type="EMBL" id="FOAJ01000013">
    <property type="protein sequence ID" value="SEL76434.1"/>
    <property type="molecule type" value="Genomic_DNA"/>
</dbReference>
<keyword evidence="2 6" id="KW-0288">FMN</keyword>
<protein>
    <recommendedName>
        <fullName evidence="6">FMN dependent NADH:quinone oxidoreductase</fullName>
        <ecNumber evidence="6">1.6.5.-</ecNumber>
    </recommendedName>
    <alternativeName>
        <fullName evidence="6">Azo-dye reductase</fullName>
    </alternativeName>
    <alternativeName>
        <fullName evidence="6">FMN-dependent NADH-azo compound oxidoreductase</fullName>
    </alternativeName>
    <alternativeName>
        <fullName evidence="6">FMN-dependent NADH-azoreductase</fullName>
        <ecNumber evidence="6">1.7.1.17</ecNumber>
    </alternativeName>
</protein>
<keyword evidence="1 6" id="KW-0285">Flavoprotein</keyword>
<reference evidence="9" key="1">
    <citation type="submission" date="2016-10" db="EMBL/GenBank/DDBJ databases">
        <authorList>
            <person name="Varghese N."/>
            <person name="Submissions S."/>
        </authorList>
    </citation>
    <scope>NUCLEOTIDE SEQUENCE [LARGE SCALE GENOMIC DNA]</scope>
    <source>
        <strain evidence="9">LMG 26416</strain>
    </source>
</reference>
<comment type="caution">
    <text evidence="6">Lacks conserved residue(s) required for the propagation of feature annotation.</text>
</comment>
<feature type="domain" description="Flavodoxin-like fold" evidence="7">
    <location>
        <begin position="2"/>
        <end position="185"/>
    </location>
</feature>
<keyword evidence="4 6" id="KW-0520">NAD</keyword>
<evidence type="ECO:0000259" key="7">
    <source>
        <dbReference type="Pfam" id="PF02525"/>
    </source>
</evidence>
<dbReference type="Gene3D" id="3.40.50.360">
    <property type="match status" value="1"/>
</dbReference>
<dbReference type="OrthoDB" id="9787136at2"/>
<comment type="function">
    <text evidence="6">Quinone reductase that provides resistance to thiol-specific stress caused by electrophilic quinones.</text>
</comment>
<dbReference type="GO" id="GO:0010181">
    <property type="term" value="F:FMN binding"/>
    <property type="evidence" value="ECO:0007669"/>
    <property type="project" value="UniProtKB-UniRule"/>
</dbReference>
<dbReference type="GO" id="GO:0016655">
    <property type="term" value="F:oxidoreductase activity, acting on NAD(P)H, quinone or similar compound as acceptor"/>
    <property type="evidence" value="ECO:0007669"/>
    <property type="project" value="InterPro"/>
</dbReference>
<evidence type="ECO:0000256" key="4">
    <source>
        <dbReference type="ARBA" id="ARBA00023027"/>
    </source>
</evidence>
<accession>A0A1H7SWW7</accession>
<comment type="cofactor">
    <cofactor evidence="6">
        <name>FMN</name>
        <dbReference type="ChEBI" id="CHEBI:58210"/>
    </cofactor>
    <text evidence="6">Binds 1 FMN per subunit.</text>
</comment>
<dbReference type="GO" id="GO:0009055">
    <property type="term" value="F:electron transfer activity"/>
    <property type="evidence" value="ECO:0007669"/>
    <property type="project" value="UniProtKB-UniRule"/>
</dbReference>
<comment type="subunit">
    <text evidence="6">Homodimer.</text>
</comment>
<dbReference type="Pfam" id="PF02525">
    <property type="entry name" value="Flavodoxin_2"/>
    <property type="match status" value="1"/>
</dbReference>
<evidence type="ECO:0000256" key="5">
    <source>
        <dbReference type="ARBA" id="ARBA00048542"/>
    </source>
</evidence>
<comment type="similarity">
    <text evidence="6">Belongs to the azoreductase type 1 family.</text>
</comment>
<dbReference type="InterPro" id="IPR003680">
    <property type="entry name" value="Flavodoxin_fold"/>
</dbReference>
<dbReference type="InterPro" id="IPR029039">
    <property type="entry name" value="Flavoprotein-like_sf"/>
</dbReference>
<dbReference type="STRING" id="416943.SAMN05445871_5071"/>
<comment type="catalytic activity">
    <reaction evidence="6">
        <text>2 a quinone + NADH + H(+) = 2 a 1,4-benzosemiquinone + NAD(+)</text>
        <dbReference type="Rhea" id="RHEA:65952"/>
        <dbReference type="ChEBI" id="CHEBI:15378"/>
        <dbReference type="ChEBI" id="CHEBI:57540"/>
        <dbReference type="ChEBI" id="CHEBI:57945"/>
        <dbReference type="ChEBI" id="CHEBI:132124"/>
        <dbReference type="ChEBI" id="CHEBI:134225"/>
    </reaction>
</comment>
<keyword evidence="3 6" id="KW-0560">Oxidoreductase</keyword>
<dbReference type="GO" id="GO:0016652">
    <property type="term" value="F:oxidoreductase activity, acting on NAD(P)H as acceptor"/>
    <property type="evidence" value="ECO:0007669"/>
    <property type="project" value="UniProtKB-UniRule"/>
</dbReference>
<evidence type="ECO:0000256" key="1">
    <source>
        <dbReference type="ARBA" id="ARBA00022630"/>
    </source>
</evidence>
<dbReference type="AlphaFoldDB" id="A0A1H7SWW7"/>
<proteinExistence type="inferred from homology"/>
<dbReference type="HAMAP" id="MF_01216">
    <property type="entry name" value="Azoreductase_type1"/>
    <property type="match status" value="1"/>
</dbReference>
<dbReference type="PANTHER" id="PTHR43741:SF4">
    <property type="entry name" value="FMN-DEPENDENT NADH:QUINONE OXIDOREDUCTASE"/>
    <property type="match status" value="1"/>
</dbReference>
<evidence type="ECO:0000313" key="8">
    <source>
        <dbReference type="EMBL" id="SEL76434.1"/>
    </source>
</evidence>
<evidence type="ECO:0000256" key="3">
    <source>
        <dbReference type="ARBA" id="ARBA00023002"/>
    </source>
</evidence>
<dbReference type="Proteomes" id="UP000199120">
    <property type="component" value="Unassembled WGS sequence"/>
</dbReference>
<keyword evidence="9" id="KW-1185">Reference proteome</keyword>
<dbReference type="EC" id="1.6.5.-" evidence="6"/>
<sequence length="204" mass="22014">MKNILFLQCSPHGETSLGTQVAREVIERLRDAYPGVSVVVRDLAAEPLAPIAGDYAMAITGSRAFDDPAFSCSETLIAELERCDFLLVGTPMHNFTVPAALKLWIDYVLRIGRTFAGTPEGKVGLLKDRPALVLVRSGGVCTGPFARQPDFLTPYLRHALATIGIADTDFHYLEGVAPDAGQLAAFRRSVAASRALRSFHGESV</sequence>
<evidence type="ECO:0000256" key="6">
    <source>
        <dbReference type="HAMAP-Rule" id="MF_01216"/>
    </source>
</evidence>
<evidence type="ECO:0000313" key="9">
    <source>
        <dbReference type="Proteomes" id="UP000199120"/>
    </source>
</evidence>
<gene>
    <name evidence="6" type="primary">azoR</name>
    <name evidence="8" type="ORF">SAMN05192542_11357</name>
</gene>
<dbReference type="SUPFAM" id="SSF52218">
    <property type="entry name" value="Flavoproteins"/>
    <property type="match status" value="1"/>
</dbReference>
<dbReference type="InterPro" id="IPR023048">
    <property type="entry name" value="NADH:quinone_OxRdtase_FMN_depd"/>
</dbReference>
<comment type="catalytic activity">
    <reaction evidence="5">
        <text>N,N-dimethyl-1,4-phenylenediamine + anthranilate + 2 NAD(+) = 2-(4-dimethylaminophenyl)diazenylbenzoate + 2 NADH + 2 H(+)</text>
        <dbReference type="Rhea" id="RHEA:55872"/>
        <dbReference type="ChEBI" id="CHEBI:15378"/>
        <dbReference type="ChEBI" id="CHEBI:15783"/>
        <dbReference type="ChEBI" id="CHEBI:16567"/>
        <dbReference type="ChEBI" id="CHEBI:57540"/>
        <dbReference type="ChEBI" id="CHEBI:57945"/>
        <dbReference type="ChEBI" id="CHEBI:71579"/>
        <dbReference type="EC" id="1.7.1.17"/>
    </reaction>
    <physiologicalReaction direction="right-to-left" evidence="5">
        <dbReference type="Rhea" id="RHEA:55874"/>
    </physiologicalReaction>
</comment>
<feature type="binding site" evidence="6">
    <location>
        <position position="10"/>
    </location>
    <ligand>
        <name>FMN</name>
        <dbReference type="ChEBI" id="CHEBI:58210"/>
    </ligand>
</feature>
<dbReference type="PANTHER" id="PTHR43741">
    <property type="entry name" value="FMN-DEPENDENT NADH-AZOREDUCTASE 1"/>
    <property type="match status" value="1"/>
</dbReference>
<name>A0A1H7SWW7_9BURK</name>
<organism evidence="8 9">
    <name type="scientific">Paraburkholderia caballeronis</name>
    <dbReference type="NCBI Taxonomy" id="416943"/>
    <lineage>
        <taxon>Bacteria</taxon>
        <taxon>Pseudomonadati</taxon>
        <taxon>Pseudomonadota</taxon>
        <taxon>Betaproteobacteria</taxon>
        <taxon>Burkholderiales</taxon>
        <taxon>Burkholderiaceae</taxon>
        <taxon>Paraburkholderia</taxon>
    </lineage>
</organism>